<proteinExistence type="predicted"/>
<organism evidence="1 2">
    <name type="scientific">Paenibacillus chibensis</name>
    <dbReference type="NCBI Taxonomy" id="59846"/>
    <lineage>
        <taxon>Bacteria</taxon>
        <taxon>Bacillati</taxon>
        <taxon>Bacillota</taxon>
        <taxon>Bacilli</taxon>
        <taxon>Bacillales</taxon>
        <taxon>Paenibacillaceae</taxon>
        <taxon>Paenibacillus</taxon>
    </lineage>
</organism>
<dbReference type="RefSeq" id="WP_328276013.1">
    <property type="nucleotide sequence ID" value="NZ_JARTLD010000012.1"/>
</dbReference>
<name>A0ABU6PPD2_9BACL</name>
<reference evidence="1 2" key="1">
    <citation type="submission" date="2023-03" db="EMBL/GenBank/DDBJ databases">
        <title>Bacillus Genome Sequencing.</title>
        <authorList>
            <person name="Dunlap C."/>
        </authorList>
    </citation>
    <scope>NUCLEOTIDE SEQUENCE [LARGE SCALE GENOMIC DNA]</scope>
    <source>
        <strain evidence="1 2">NRS-52</strain>
    </source>
</reference>
<comment type="caution">
    <text evidence="1">The sequence shown here is derived from an EMBL/GenBank/DDBJ whole genome shotgun (WGS) entry which is preliminary data.</text>
</comment>
<dbReference type="EMBL" id="JARTLD010000012">
    <property type="protein sequence ID" value="MED5016741.1"/>
    <property type="molecule type" value="Genomic_DNA"/>
</dbReference>
<dbReference type="Proteomes" id="UP001343257">
    <property type="component" value="Unassembled WGS sequence"/>
</dbReference>
<protein>
    <submittedName>
        <fullName evidence="1">DUF4275 family protein</fullName>
    </submittedName>
</protein>
<dbReference type="Pfam" id="PF14101">
    <property type="entry name" value="DUF4275"/>
    <property type="match status" value="1"/>
</dbReference>
<evidence type="ECO:0000313" key="1">
    <source>
        <dbReference type="EMBL" id="MED5016741.1"/>
    </source>
</evidence>
<gene>
    <name evidence="1" type="ORF">P9847_05400</name>
</gene>
<dbReference type="InterPro" id="IPR025454">
    <property type="entry name" value="DUF4275"/>
</dbReference>
<sequence length="169" mass="19598">MNREIREKIDRILDGLPEDELNQVYQTAACIHRKYLFKANIPQKGVKISLVLAKGQEIVTAWDNAFASQISDETKEAIYHGPYKWHIFSYGKQDCLQAEMARKAFDSKAKDAVYVMNPSHSVFLYEHAADLVAADFDSGEDRYIFDRHMTWTYVVTHEEMCGPYFYSLK</sequence>
<accession>A0ABU6PPD2</accession>
<evidence type="ECO:0000313" key="2">
    <source>
        <dbReference type="Proteomes" id="UP001343257"/>
    </source>
</evidence>
<keyword evidence="2" id="KW-1185">Reference proteome</keyword>